<name>A0ACC3AY64_9EURO</name>
<reference evidence="1 2" key="1">
    <citation type="journal article" date="2023" name="ACS Omega">
        <title>Identification of the Neoaspergillic Acid Biosynthesis Gene Cluster by Establishing an In Vitro CRISPR-Ribonucleoprotein Genetic System in Aspergillus melleus.</title>
        <authorList>
            <person name="Yuan B."/>
            <person name="Grau M.F."/>
            <person name="Murata R.M."/>
            <person name="Torok T."/>
            <person name="Venkateswaran K."/>
            <person name="Stajich J.E."/>
            <person name="Wang C.C.C."/>
        </authorList>
    </citation>
    <scope>NUCLEOTIDE SEQUENCE [LARGE SCALE GENOMIC DNA]</scope>
    <source>
        <strain evidence="1 2">IMV 1140</strain>
    </source>
</reference>
<evidence type="ECO:0000313" key="2">
    <source>
        <dbReference type="Proteomes" id="UP001177260"/>
    </source>
</evidence>
<sequence length="343" mass="37793">MPTTPSTSLPPLGNAAKRKHGLQLPAMEPPKRPRRGARDSAASSSILPLGDELTLSPSVSAAIQSERWRLTSPARHMRLLEYATPRVRYLYESDYPGDRAAQGLRGVLAADPPDWEPDPNKIQEVLTGSRKCVTQQRSGLSWITEVSRPILQAAIGDLPLESWGVLTETASAYQPLYTARDHCNRNIDWVVGFPEEQWETFYGSAAAKFRSPFINHVDHPHTGTQVLGCGCVIKPPGGNLLEAQVQLGVWTAGFFSWAFQHRSGTQSPPPMIGIISVGDIWGFYIVYAVQQEADDGVNRDVGEVRVWGPLPELGGRCSTQKMSVMLVKNVRRVMEYVCGGYID</sequence>
<dbReference type="EMBL" id="JAOPJF010000045">
    <property type="protein sequence ID" value="KAK1142935.1"/>
    <property type="molecule type" value="Genomic_DNA"/>
</dbReference>
<comment type="caution">
    <text evidence="1">The sequence shown here is derived from an EMBL/GenBank/DDBJ whole genome shotgun (WGS) entry which is preliminary data.</text>
</comment>
<gene>
    <name evidence="1" type="ORF">N8T08_007176</name>
</gene>
<accession>A0ACC3AY64</accession>
<protein>
    <submittedName>
        <fullName evidence="1">Uncharacterized protein</fullName>
    </submittedName>
</protein>
<dbReference type="Proteomes" id="UP001177260">
    <property type="component" value="Unassembled WGS sequence"/>
</dbReference>
<organism evidence="1 2">
    <name type="scientific">Aspergillus melleus</name>
    <dbReference type="NCBI Taxonomy" id="138277"/>
    <lineage>
        <taxon>Eukaryota</taxon>
        <taxon>Fungi</taxon>
        <taxon>Dikarya</taxon>
        <taxon>Ascomycota</taxon>
        <taxon>Pezizomycotina</taxon>
        <taxon>Eurotiomycetes</taxon>
        <taxon>Eurotiomycetidae</taxon>
        <taxon>Eurotiales</taxon>
        <taxon>Aspergillaceae</taxon>
        <taxon>Aspergillus</taxon>
        <taxon>Aspergillus subgen. Circumdati</taxon>
    </lineage>
</organism>
<evidence type="ECO:0000313" key="1">
    <source>
        <dbReference type="EMBL" id="KAK1142935.1"/>
    </source>
</evidence>
<keyword evidence="2" id="KW-1185">Reference proteome</keyword>
<proteinExistence type="predicted"/>